<evidence type="ECO:0000313" key="1">
    <source>
        <dbReference type="EMBL" id="EKC53976.1"/>
    </source>
</evidence>
<reference evidence="1" key="1">
    <citation type="journal article" date="2013" name="Environ. Microbiol.">
        <title>Microbiota from the distal guts of lean and obese adolescents exhibit partial functional redundancy besides clear differences in community structure.</title>
        <authorList>
            <person name="Ferrer M."/>
            <person name="Ruiz A."/>
            <person name="Lanza F."/>
            <person name="Haange S.B."/>
            <person name="Oberbach A."/>
            <person name="Till H."/>
            <person name="Bargiela R."/>
            <person name="Campoy C."/>
            <person name="Segura M.T."/>
            <person name="Richter M."/>
            <person name="von Bergen M."/>
            <person name="Seifert J."/>
            <person name="Suarez A."/>
        </authorList>
    </citation>
    <scope>NUCLEOTIDE SEQUENCE</scope>
</reference>
<dbReference type="EMBL" id="AJWY01010995">
    <property type="protein sequence ID" value="EKC53976.1"/>
    <property type="molecule type" value="Genomic_DNA"/>
</dbReference>
<accession>K1T3A9</accession>
<name>K1T3A9_9ZZZZ</name>
<protein>
    <recommendedName>
        <fullName evidence="2">Translation initiation factor IF-2</fullName>
    </recommendedName>
</protein>
<comment type="caution">
    <text evidence="1">The sequence shown here is derived from an EMBL/GenBank/DDBJ whole genome shotgun (WGS) entry which is preliminary data.</text>
</comment>
<proteinExistence type="predicted"/>
<dbReference type="AlphaFoldDB" id="K1T3A9"/>
<evidence type="ECO:0008006" key="2">
    <source>
        <dbReference type="Google" id="ProtNLM"/>
    </source>
</evidence>
<organism evidence="1">
    <name type="scientific">human gut metagenome</name>
    <dbReference type="NCBI Taxonomy" id="408170"/>
    <lineage>
        <taxon>unclassified sequences</taxon>
        <taxon>metagenomes</taxon>
        <taxon>organismal metagenomes</taxon>
    </lineage>
</organism>
<gene>
    <name evidence="1" type="ORF">LEA_16093</name>
</gene>
<feature type="non-terminal residue" evidence="1">
    <location>
        <position position="115"/>
    </location>
</feature>
<sequence>MSNERRLRLIQVAKEFNVGINTITDFLHKKGIKNDGSPNALVDADTYAVLEKEFGSNRSAAGARNSIRERISQKQATITLEQTRKQEREEEKEVVIKSNVISVKDEIQQPKFLGK</sequence>